<name>A0ABQ4WDL8_9ASTR</name>
<dbReference type="Proteomes" id="UP001151760">
    <property type="component" value="Unassembled WGS sequence"/>
</dbReference>
<reference evidence="4" key="2">
    <citation type="submission" date="2022-01" db="EMBL/GenBank/DDBJ databases">
        <authorList>
            <person name="Yamashiro T."/>
            <person name="Shiraishi A."/>
            <person name="Satake H."/>
            <person name="Nakayama K."/>
        </authorList>
    </citation>
    <scope>NUCLEOTIDE SEQUENCE</scope>
</reference>
<evidence type="ECO:0000256" key="1">
    <source>
        <dbReference type="SAM" id="Coils"/>
    </source>
</evidence>
<sequence length="445" mass="50108">MFDKIGVAINDLQTRIDNTLLEDRQRRWMSDSQNSLREFYKTDVIPMSNSLSKNLKELKDELIKEVQEMLNTFDSMEQKVDGKSSKENILQKDIERILEVSLTSEIRDCVLLSAIRTQHQKEVDELIEHVNQKTYAYADVCAQNQDLLMIISELKDKLRTIDKGKNVNTKFDKSEASGTLLCVTPLPKNIAIKAKKVSNSKVNADRSKPVTSHPTPTNEQGVESSNSVRRQKSKDTKSKNRVLKNTNAKILNALFQKMSRSVSIDSNKNSSVKRALFTTPVAAKSENLGTTFVVEKSRLGVANIPKATNKVIQLVLWIVDSGCSKHMTGNLQLLRNFVEKFMGTVRFRNDHFAVITGYGDYVQGNLTICHVYYVEGLGHNLFLVEQFCDGDLEVAFRSNTCYVRNLEGDDLLTDSQDLNLYTISISEMAASSPVCLMSRATSIKS</sequence>
<dbReference type="EMBL" id="BQNB010008550">
    <property type="protein sequence ID" value="GJS50933.1"/>
    <property type="molecule type" value="Genomic_DNA"/>
</dbReference>
<keyword evidence="1" id="KW-0175">Coiled coil</keyword>
<evidence type="ECO:0000259" key="3">
    <source>
        <dbReference type="Pfam" id="PF22936"/>
    </source>
</evidence>
<dbReference type="InterPro" id="IPR054722">
    <property type="entry name" value="PolX-like_BBD"/>
</dbReference>
<dbReference type="Pfam" id="PF22936">
    <property type="entry name" value="Pol_BBD"/>
    <property type="match status" value="1"/>
</dbReference>
<keyword evidence="5" id="KW-1185">Reference proteome</keyword>
<evidence type="ECO:0000313" key="4">
    <source>
        <dbReference type="EMBL" id="GJS50933.1"/>
    </source>
</evidence>
<reference evidence="4" key="1">
    <citation type="journal article" date="2022" name="Int. J. Mol. Sci.">
        <title>Draft Genome of Tanacetum Coccineum: Genomic Comparison of Closely Related Tanacetum-Family Plants.</title>
        <authorList>
            <person name="Yamashiro T."/>
            <person name="Shiraishi A."/>
            <person name="Nakayama K."/>
            <person name="Satake H."/>
        </authorList>
    </citation>
    <scope>NUCLEOTIDE SEQUENCE</scope>
</reference>
<feature type="compositionally biased region" description="Polar residues" evidence="2">
    <location>
        <begin position="209"/>
        <end position="228"/>
    </location>
</feature>
<comment type="caution">
    <text evidence="4">The sequence shown here is derived from an EMBL/GenBank/DDBJ whole genome shotgun (WGS) entry which is preliminary data.</text>
</comment>
<feature type="region of interest" description="Disordered" evidence="2">
    <location>
        <begin position="197"/>
        <end position="242"/>
    </location>
</feature>
<feature type="domain" description="Retrovirus-related Pol polyprotein from transposon TNT 1-94-like beta-barrel" evidence="3">
    <location>
        <begin position="317"/>
        <end position="388"/>
    </location>
</feature>
<protein>
    <recommendedName>
        <fullName evidence="3">Retrovirus-related Pol polyprotein from transposon TNT 1-94-like beta-barrel domain-containing protein</fullName>
    </recommendedName>
</protein>
<gene>
    <name evidence="4" type="ORF">Tco_0624295</name>
</gene>
<accession>A0ABQ4WDL8</accession>
<organism evidence="4 5">
    <name type="scientific">Tanacetum coccineum</name>
    <dbReference type="NCBI Taxonomy" id="301880"/>
    <lineage>
        <taxon>Eukaryota</taxon>
        <taxon>Viridiplantae</taxon>
        <taxon>Streptophyta</taxon>
        <taxon>Embryophyta</taxon>
        <taxon>Tracheophyta</taxon>
        <taxon>Spermatophyta</taxon>
        <taxon>Magnoliopsida</taxon>
        <taxon>eudicotyledons</taxon>
        <taxon>Gunneridae</taxon>
        <taxon>Pentapetalae</taxon>
        <taxon>asterids</taxon>
        <taxon>campanulids</taxon>
        <taxon>Asterales</taxon>
        <taxon>Asteraceae</taxon>
        <taxon>Asteroideae</taxon>
        <taxon>Anthemideae</taxon>
        <taxon>Anthemidinae</taxon>
        <taxon>Tanacetum</taxon>
    </lineage>
</organism>
<evidence type="ECO:0000313" key="5">
    <source>
        <dbReference type="Proteomes" id="UP001151760"/>
    </source>
</evidence>
<evidence type="ECO:0000256" key="2">
    <source>
        <dbReference type="SAM" id="MobiDB-lite"/>
    </source>
</evidence>
<feature type="coiled-coil region" evidence="1">
    <location>
        <begin position="48"/>
        <end position="79"/>
    </location>
</feature>
<proteinExistence type="predicted"/>